<reference evidence="2" key="1">
    <citation type="journal article" date="2014" name="Int. J. Syst. Evol. Microbiol.">
        <title>Complete genome sequence of Corynebacterium casei LMG S-19264T (=DSM 44701T), isolated from a smear-ripened cheese.</title>
        <authorList>
            <consortium name="US DOE Joint Genome Institute (JGI-PGF)"/>
            <person name="Walter F."/>
            <person name="Albersmeier A."/>
            <person name="Kalinowski J."/>
            <person name="Ruckert C."/>
        </authorList>
    </citation>
    <scope>NUCLEOTIDE SEQUENCE</scope>
    <source>
        <strain evidence="2">JCM 4956</strain>
    </source>
</reference>
<evidence type="ECO:0000313" key="2">
    <source>
        <dbReference type="EMBL" id="GGX76370.1"/>
    </source>
</evidence>
<keyword evidence="1" id="KW-0472">Membrane</keyword>
<comment type="caution">
    <text evidence="2">The sequence shown here is derived from an EMBL/GenBank/DDBJ whole genome shotgun (WGS) entry which is preliminary data.</text>
</comment>
<accession>A0A918NKS6</accession>
<proteinExistence type="predicted"/>
<dbReference type="AlphaFoldDB" id="A0A918NKS6"/>
<dbReference type="Proteomes" id="UP000645555">
    <property type="component" value="Unassembled WGS sequence"/>
</dbReference>
<organism evidence="2 3">
    <name type="scientific">Streptomyces fructofermentans</name>
    <dbReference type="NCBI Taxonomy" id="152141"/>
    <lineage>
        <taxon>Bacteria</taxon>
        <taxon>Bacillati</taxon>
        <taxon>Actinomycetota</taxon>
        <taxon>Actinomycetes</taxon>
        <taxon>Kitasatosporales</taxon>
        <taxon>Streptomycetaceae</taxon>
        <taxon>Streptomyces</taxon>
    </lineage>
</organism>
<reference evidence="2" key="2">
    <citation type="submission" date="2020-09" db="EMBL/GenBank/DDBJ databases">
        <authorList>
            <person name="Sun Q."/>
            <person name="Ohkuma M."/>
        </authorList>
    </citation>
    <scope>NUCLEOTIDE SEQUENCE</scope>
    <source>
        <strain evidence="2">JCM 4956</strain>
    </source>
</reference>
<evidence type="ECO:0000313" key="3">
    <source>
        <dbReference type="Proteomes" id="UP000645555"/>
    </source>
</evidence>
<evidence type="ECO:0000256" key="1">
    <source>
        <dbReference type="SAM" id="Phobius"/>
    </source>
</evidence>
<keyword evidence="1" id="KW-0812">Transmembrane</keyword>
<gene>
    <name evidence="2" type="ORF">GCM10010515_50150</name>
</gene>
<protein>
    <submittedName>
        <fullName evidence="2">Uncharacterized protein</fullName>
    </submittedName>
</protein>
<name>A0A918NKS6_9ACTN</name>
<keyword evidence="3" id="KW-1185">Reference proteome</keyword>
<sequence length="87" mass="9806">MKPMALAPRMVRQLRRVRRVYATGVALCALTLLLQIQQSHGLRQTAVVGVLLGVFTLLLAFTAMLLWRHRRTAHCGTAKRLSPSWAR</sequence>
<dbReference type="EMBL" id="BMWD01000019">
    <property type="protein sequence ID" value="GGX76370.1"/>
    <property type="molecule type" value="Genomic_DNA"/>
</dbReference>
<keyword evidence="1" id="KW-1133">Transmembrane helix</keyword>
<feature type="transmembrane region" description="Helical" evidence="1">
    <location>
        <begin position="48"/>
        <end position="67"/>
    </location>
</feature>